<gene>
    <name evidence="6" type="primary">rlmH</name>
    <name evidence="7" type="ORF">EDC14_10734</name>
</gene>
<keyword evidence="2 6" id="KW-0489">Methyltransferase</keyword>
<protein>
    <recommendedName>
        <fullName evidence="6">Ribosomal RNA large subunit methyltransferase H</fullName>
        <ecNumber evidence="6">2.1.1.177</ecNumber>
    </recommendedName>
    <alternativeName>
        <fullName evidence="6">23S rRNA (pseudouridine1915-N3)-methyltransferase</fullName>
    </alternativeName>
    <alternativeName>
        <fullName evidence="6">23S rRNA m3Psi1915 methyltransferase</fullName>
    </alternativeName>
    <alternativeName>
        <fullName evidence="6">rRNA (pseudouridine-N3-)-methyltransferase RlmH</fullName>
    </alternativeName>
</protein>
<dbReference type="InterPro" id="IPR029026">
    <property type="entry name" value="tRNA_m1G_MTases_N"/>
</dbReference>
<dbReference type="EC" id="2.1.1.177" evidence="6"/>
<dbReference type="PANTHER" id="PTHR33603:SF1">
    <property type="entry name" value="RIBOSOMAL RNA LARGE SUBUNIT METHYLTRANSFERASE H"/>
    <property type="match status" value="1"/>
</dbReference>
<feature type="binding site" evidence="6">
    <location>
        <position position="77"/>
    </location>
    <ligand>
        <name>S-adenosyl-L-methionine</name>
        <dbReference type="ChEBI" id="CHEBI:59789"/>
    </ligand>
</feature>
<evidence type="ECO:0000313" key="7">
    <source>
        <dbReference type="EMBL" id="TCL53727.1"/>
    </source>
</evidence>
<accession>A0A4R1QKN4</accession>
<keyword evidence="4 6" id="KW-0949">S-adenosyl-L-methionine</keyword>
<dbReference type="RefSeq" id="WP_132018339.1">
    <property type="nucleotide sequence ID" value="NZ_SLUN01000073.1"/>
</dbReference>
<evidence type="ECO:0000256" key="6">
    <source>
        <dbReference type="HAMAP-Rule" id="MF_00658"/>
    </source>
</evidence>
<proteinExistence type="inferred from homology"/>
<dbReference type="AlphaFoldDB" id="A0A4R1QKN4"/>
<feature type="binding site" evidence="6">
    <location>
        <position position="108"/>
    </location>
    <ligand>
        <name>S-adenosyl-L-methionine</name>
        <dbReference type="ChEBI" id="CHEBI:59789"/>
    </ligand>
</feature>
<comment type="caution">
    <text evidence="7">The sequence shown here is derived from an EMBL/GenBank/DDBJ whole genome shotgun (WGS) entry which is preliminary data.</text>
</comment>
<organism evidence="7 8">
    <name type="scientific">Hydrogenispora ethanolica</name>
    <dbReference type="NCBI Taxonomy" id="1082276"/>
    <lineage>
        <taxon>Bacteria</taxon>
        <taxon>Bacillati</taxon>
        <taxon>Bacillota</taxon>
        <taxon>Hydrogenispora</taxon>
    </lineage>
</organism>
<name>A0A4R1QKN4_HYDET</name>
<dbReference type="EMBL" id="SLUN01000073">
    <property type="protein sequence ID" value="TCL53727.1"/>
    <property type="molecule type" value="Genomic_DNA"/>
</dbReference>
<keyword evidence="8" id="KW-1185">Reference proteome</keyword>
<reference evidence="7 8" key="1">
    <citation type="submission" date="2019-03" db="EMBL/GenBank/DDBJ databases">
        <title>Genomic Encyclopedia of Type Strains, Phase IV (KMG-IV): sequencing the most valuable type-strain genomes for metagenomic binning, comparative biology and taxonomic classification.</title>
        <authorList>
            <person name="Goeker M."/>
        </authorList>
    </citation>
    <scope>NUCLEOTIDE SEQUENCE [LARGE SCALE GENOMIC DNA]</scope>
    <source>
        <strain evidence="7 8">LX-B</strain>
    </source>
</reference>
<dbReference type="Proteomes" id="UP000295008">
    <property type="component" value="Unassembled WGS sequence"/>
</dbReference>
<evidence type="ECO:0000256" key="3">
    <source>
        <dbReference type="ARBA" id="ARBA00022679"/>
    </source>
</evidence>
<keyword evidence="6" id="KW-0963">Cytoplasm</keyword>
<dbReference type="PIRSF" id="PIRSF004505">
    <property type="entry name" value="MT_bac"/>
    <property type="match status" value="1"/>
</dbReference>
<dbReference type="NCBIfam" id="NF000985">
    <property type="entry name" value="PRK00103.1-3"/>
    <property type="match status" value="1"/>
</dbReference>
<dbReference type="GO" id="GO:0005737">
    <property type="term" value="C:cytoplasm"/>
    <property type="evidence" value="ECO:0007669"/>
    <property type="project" value="UniProtKB-SubCell"/>
</dbReference>
<dbReference type="OrthoDB" id="9806643at2"/>
<dbReference type="InterPro" id="IPR029028">
    <property type="entry name" value="Alpha/beta_knot_MTases"/>
</dbReference>
<comment type="subunit">
    <text evidence="6">Homodimer.</text>
</comment>
<comment type="subcellular location">
    <subcellularLocation>
        <location evidence="6">Cytoplasm</location>
    </subcellularLocation>
</comment>
<keyword evidence="3 6" id="KW-0808">Transferase</keyword>
<comment type="catalytic activity">
    <reaction evidence="6">
        <text>pseudouridine(1915) in 23S rRNA + S-adenosyl-L-methionine = N(3)-methylpseudouridine(1915) in 23S rRNA + S-adenosyl-L-homocysteine + H(+)</text>
        <dbReference type="Rhea" id="RHEA:42752"/>
        <dbReference type="Rhea" id="RHEA-COMP:10221"/>
        <dbReference type="Rhea" id="RHEA-COMP:10222"/>
        <dbReference type="ChEBI" id="CHEBI:15378"/>
        <dbReference type="ChEBI" id="CHEBI:57856"/>
        <dbReference type="ChEBI" id="CHEBI:59789"/>
        <dbReference type="ChEBI" id="CHEBI:65314"/>
        <dbReference type="ChEBI" id="CHEBI:74486"/>
        <dbReference type="EC" id="2.1.1.177"/>
    </reaction>
</comment>
<evidence type="ECO:0000256" key="2">
    <source>
        <dbReference type="ARBA" id="ARBA00022603"/>
    </source>
</evidence>
<comment type="function">
    <text evidence="6">Specifically methylates the pseudouridine at position 1915 (m3Psi1915) in 23S rRNA.</text>
</comment>
<feature type="binding site" evidence="6">
    <location>
        <begin position="127"/>
        <end position="132"/>
    </location>
    <ligand>
        <name>S-adenosyl-L-methionine</name>
        <dbReference type="ChEBI" id="CHEBI:59789"/>
    </ligand>
</feature>
<dbReference type="SUPFAM" id="SSF75217">
    <property type="entry name" value="alpha/beta knot"/>
    <property type="match status" value="1"/>
</dbReference>
<dbReference type="HAMAP" id="MF_00658">
    <property type="entry name" value="23SrRNA_methyltr_H"/>
    <property type="match status" value="1"/>
</dbReference>
<dbReference type="GO" id="GO:0070038">
    <property type="term" value="F:rRNA (pseudouridine-N3-)-methyltransferase activity"/>
    <property type="evidence" value="ECO:0007669"/>
    <property type="project" value="UniProtKB-UniRule"/>
</dbReference>
<evidence type="ECO:0000256" key="4">
    <source>
        <dbReference type="ARBA" id="ARBA00022691"/>
    </source>
</evidence>
<dbReference type="CDD" id="cd18081">
    <property type="entry name" value="RlmH-like"/>
    <property type="match status" value="1"/>
</dbReference>
<dbReference type="Gene3D" id="3.40.1280.10">
    <property type="match status" value="1"/>
</dbReference>
<dbReference type="InterPro" id="IPR003742">
    <property type="entry name" value="RlmH-like"/>
</dbReference>
<evidence type="ECO:0000256" key="5">
    <source>
        <dbReference type="ARBA" id="ARBA00038303"/>
    </source>
</evidence>
<sequence>MAQVKIIAVGKLKEQYWAAAQAEYLKRLRPYLKLELIEVPDLPGPERMSPAEEEQLRTKEAEAIARFIDARDYLVALDVAGKQFSSPELADFFRERDLNGEAVTLVIGGSLGLAADLVHRAKLRLSFSKLTFPHQLFRVMLLEQVYRACKIGRGEPYHK</sequence>
<evidence type="ECO:0000313" key="8">
    <source>
        <dbReference type="Proteomes" id="UP000295008"/>
    </source>
</evidence>
<dbReference type="PANTHER" id="PTHR33603">
    <property type="entry name" value="METHYLTRANSFERASE"/>
    <property type="match status" value="1"/>
</dbReference>
<keyword evidence="1 6" id="KW-0698">rRNA processing</keyword>
<dbReference type="Pfam" id="PF02590">
    <property type="entry name" value="SPOUT_MTase"/>
    <property type="match status" value="1"/>
</dbReference>
<evidence type="ECO:0000256" key="1">
    <source>
        <dbReference type="ARBA" id="ARBA00022552"/>
    </source>
</evidence>
<comment type="similarity">
    <text evidence="5 6">Belongs to the RNA methyltransferase RlmH family.</text>
</comment>